<sequence>MLIRQDLHHFSKMIEIFLDQSLSSIQVSFLALIVTPSSAGLAKLTRVNKRSLDRTRVVSATHALQPSSPVERPNCIDHISYPARRPSQRQLKCHVTPRKSAMSR</sequence>
<dbReference type="Proteomes" id="UP000257109">
    <property type="component" value="Unassembled WGS sequence"/>
</dbReference>
<feature type="non-terminal residue" evidence="1">
    <location>
        <position position="1"/>
    </location>
</feature>
<evidence type="ECO:0000313" key="2">
    <source>
        <dbReference type="Proteomes" id="UP000257109"/>
    </source>
</evidence>
<dbReference type="EMBL" id="QJKJ01006917">
    <property type="protein sequence ID" value="RDX84894.1"/>
    <property type="molecule type" value="Genomic_DNA"/>
</dbReference>
<comment type="caution">
    <text evidence="1">The sequence shown here is derived from an EMBL/GenBank/DDBJ whole genome shotgun (WGS) entry which is preliminary data.</text>
</comment>
<gene>
    <name evidence="1" type="ORF">CR513_33984</name>
</gene>
<proteinExistence type="predicted"/>
<keyword evidence="2" id="KW-1185">Reference proteome</keyword>
<name>A0A371G2W8_MUCPR</name>
<accession>A0A371G2W8</accession>
<dbReference type="AlphaFoldDB" id="A0A371G2W8"/>
<protein>
    <submittedName>
        <fullName evidence="1">Uncharacterized protein</fullName>
    </submittedName>
</protein>
<organism evidence="1 2">
    <name type="scientific">Mucuna pruriens</name>
    <name type="common">Velvet bean</name>
    <name type="synonym">Dolichos pruriens</name>
    <dbReference type="NCBI Taxonomy" id="157652"/>
    <lineage>
        <taxon>Eukaryota</taxon>
        <taxon>Viridiplantae</taxon>
        <taxon>Streptophyta</taxon>
        <taxon>Embryophyta</taxon>
        <taxon>Tracheophyta</taxon>
        <taxon>Spermatophyta</taxon>
        <taxon>Magnoliopsida</taxon>
        <taxon>eudicotyledons</taxon>
        <taxon>Gunneridae</taxon>
        <taxon>Pentapetalae</taxon>
        <taxon>rosids</taxon>
        <taxon>fabids</taxon>
        <taxon>Fabales</taxon>
        <taxon>Fabaceae</taxon>
        <taxon>Papilionoideae</taxon>
        <taxon>50 kb inversion clade</taxon>
        <taxon>NPAAA clade</taxon>
        <taxon>indigoferoid/millettioid clade</taxon>
        <taxon>Phaseoleae</taxon>
        <taxon>Mucuna</taxon>
    </lineage>
</organism>
<reference evidence="1" key="1">
    <citation type="submission" date="2018-05" db="EMBL/GenBank/DDBJ databases">
        <title>Draft genome of Mucuna pruriens seed.</title>
        <authorList>
            <person name="Nnadi N.E."/>
            <person name="Vos R."/>
            <person name="Hasami M.H."/>
            <person name="Devisetty U.K."/>
            <person name="Aguiy J.C."/>
        </authorList>
    </citation>
    <scope>NUCLEOTIDE SEQUENCE [LARGE SCALE GENOMIC DNA]</scope>
    <source>
        <strain evidence="1">JCA_2017</strain>
    </source>
</reference>
<evidence type="ECO:0000313" key="1">
    <source>
        <dbReference type="EMBL" id="RDX84894.1"/>
    </source>
</evidence>